<proteinExistence type="predicted"/>
<evidence type="ECO:0000313" key="2">
    <source>
        <dbReference type="Proteomes" id="UP000194236"/>
    </source>
</evidence>
<dbReference type="AlphaFoldDB" id="A0A1Y3BEE4"/>
<organism evidence="1 2">
    <name type="scientific">Euroglyphus maynei</name>
    <name type="common">Mayne's house dust mite</name>
    <dbReference type="NCBI Taxonomy" id="6958"/>
    <lineage>
        <taxon>Eukaryota</taxon>
        <taxon>Metazoa</taxon>
        <taxon>Ecdysozoa</taxon>
        <taxon>Arthropoda</taxon>
        <taxon>Chelicerata</taxon>
        <taxon>Arachnida</taxon>
        <taxon>Acari</taxon>
        <taxon>Acariformes</taxon>
        <taxon>Sarcoptiformes</taxon>
        <taxon>Astigmata</taxon>
        <taxon>Psoroptidia</taxon>
        <taxon>Analgoidea</taxon>
        <taxon>Pyroglyphidae</taxon>
        <taxon>Pyroglyphinae</taxon>
        <taxon>Euroglyphus</taxon>
    </lineage>
</organism>
<protein>
    <submittedName>
        <fullName evidence="1">Uncharacterized protein</fullName>
    </submittedName>
</protein>
<sequence>RFGWIWSENNLTFAYHQTKRNSDNDEDLQFFSYDLAYDRWDWNVTISKSLTTTKVNTELVFISNMSPNRQKLWLIRYRRSDRQILMASYDSLKQWYFLCSADLTDDGRIVDNVTISNHSCSVKSMAPMAKDDQPIIKAFQTHTRFFFITNHYVYYVSSLLIRRKSRLLGLTFPMKRKKIDELFICEPSILQMIKDNRM</sequence>
<dbReference type="OrthoDB" id="6510101at2759"/>
<feature type="non-terminal residue" evidence="1">
    <location>
        <position position="1"/>
    </location>
</feature>
<dbReference type="Proteomes" id="UP000194236">
    <property type="component" value="Unassembled WGS sequence"/>
</dbReference>
<gene>
    <name evidence="1" type="ORF">BLA29_011461</name>
</gene>
<accession>A0A1Y3BEE4</accession>
<evidence type="ECO:0000313" key="1">
    <source>
        <dbReference type="EMBL" id="OTF77565.1"/>
    </source>
</evidence>
<keyword evidence="2" id="KW-1185">Reference proteome</keyword>
<reference evidence="1 2" key="1">
    <citation type="submission" date="2017-03" db="EMBL/GenBank/DDBJ databases">
        <title>Genome Survey of Euroglyphus maynei.</title>
        <authorList>
            <person name="Arlian L.G."/>
            <person name="Morgan M.S."/>
            <person name="Rider S.D."/>
        </authorList>
    </citation>
    <scope>NUCLEOTIDE SEQUENCE [LARGE SCALE GENOMIC DNA]</scope>
    <source>
        <strain evidence="1">Arlian Lab</strain>
        <tissue evidence="1">Whole body</tissue>
    </source>
</reference>
<name>A0A1Y3BEE4_EURMA</name>
<comment type="caution">
    <text evidence="1">The sequence shown here is derived from an EMBL/GenBank/DDBJ whole genome shotgun (WGS) entry which is preliminary data.</text>
</comment>
<dbReference type="EMBL" id="MUJZ01031973">
    <property type="protein sequence ID" value="OTF77565.1"/>
    <property type="molecule type" value="Genomic_DNA"/>
</dbReference>